<dbReference type="OrthoDB" id="9788689at2"/>
<keyword evidence="2 5" id="KW-0378">Hydrolase</keyword>
<dbReference type="EC" id="3.5.3.8" evidence="5 6"/>
<accession>A0A1H7HP87</accession>
<evidence type="ECO:0000256" key="5">
    <source>
        <dbReference type="HAMAP-Rule" id="MF_00737"/>
    </source>
</evidence>
<dbReference type="GO" id="GO:0019557">
    <property type="term" value="P:L-histidine catabolic process to glutamate and formate"/>
    <property type="evidence" value="ECO:0007669"/>
    <property type="project" value="UniProtKB-UniPathway"/>
</dbReference>
<dbReference type="InterPro" id="IPR005923">
    <property type="entry name" value="HutG"/>
</dbReference>
<dbReference type="EMBL" id="FOAF01000001">
    <property type="protein sequence ID" value="SEK52014.1"/>
    <property type="molecule type" value="Genomic_DNA"/>
</dbReference>
<dbReference type="GO" id="GO:0033389">
    <property type="term" value="P:putrescine biosynthetic process from arginine, via agmatine"/>
    <property type="evidence" value="ECO:0007669"/>
    <property type="project" value="TreeGrafter"/>
</dbReference>
<keyword evidence="3 5" id="KW-0369">Histidine metabolism</keyword>
<evidence type="ECO:0000256" key="6">
    <source>
        <dbReference type="NCBIfam" id="TIGR01227"/>
    </source>
</evidence>
<feature type="binding site" evidence="7">
    <location>
        <position position="261"/>
    </location>
    <ligand>
        <name>Mn(2+)</name>
        <dbReference type="ChEBI" id="CHEBI:29035"/>
        <label>1</label>
    </ligand>
</feature>
<dbReference type="PIRSF" id="PIRSF036979">
    <property type="entry name" value="Arginase"/>
    <property type="match status" value="1"/>
</dbReference>
<dbReference type="PROSITE" id="PS51409">
    <property type="entry name" value="ARGINASE_2"/>
    <property type="match status" value="1"/>
</dbReference>
<comment type="catalytic activity">
    <reaction evidence="5">
        <text>N-formimidoyl-L-glutamate + H2O = formamide + L-glutamate</text>
        <dbReference type="Rhea" id="RHEA:22492"/>
        <dbReference type="ChEBI" id="CHEBI:15377"/>
        <dbReference type="ChEBI" id="CHEBI:16397"/>
        <dbReference type="ChEBI" id="CHEBI:29985"/>
        <dbReference type="ChEBI" id="CHEBI:58928"/>
        <dbReference type="EC" id="3.5.3.8"/>
    </reaction>
</comment>
<evidence type="ECO:0000256" key="8">
    <source>
        <dbReference type="PROSITE-ProRule" id="PRU00742"/>
    </source>
</evidence>
<protein>
    <recommendedName>
        <fullName evidence="5 6">Formimidoylglutamase</fullName>
        <ecNumber evidence="5 6">3.5.3.8</ecNumber>
    </recommendedName>
    <alternativeName>
        <fullName evidence="5">Formiminoglutamase</fullName>
    </alternativeName>
    <alternativeName>
        <fullName evidence="5">Formiminoglutamate hydrolase</fullName>
    </alternativeName>
</protein>
<keyword evidence="4 5" id="KW-0464">Manganese</keyword>
<dbReference type="SUPFAM" id="SSF52768">
    <property type="entry name" value="Arginase/deacetylase"/>
    <property type="match status" value="1"/>
</dbReference>
<dbReference type="Pfam" id="PF00491">
    <property type="entry name" value="Arginase"/>
    <property type="match status" value="1"/>
</dbReference>
<reference evidence="11" key="1">
    <citation type="submission" date="2016-10" db="EMBL/GenBank/DDBJ databases">
        <authorList>
            <person name="Varghese N."/>
            <person name="Submissions S."/>
        </authorList>
    </citation>
    <scope>NUCLEOTIDE SEQUENCE [LARGE SCALE GENOMIC DNA]</scope>
    <source>
        <strain evidence="11">DSM 18733</strain>
    </source>
</reference>
<evidence type="ECO:0000256" key="1">
    <source>
        <dbReference type="ARBA" id="ARBA00022723"/>
    </source>
</evidence>
<dbReference type="Proteomes" id="UP000199421">
    <property type="component" value="Unassembled WGS sequence"/>
</dbReference>
<dbReference type="GO" id="GO:0008783">
    <property type="term" value="F:agmatinase activity"/>
    <property type="evidence" value="ECO:0007669"/>
    <property type="project" value="TreeGrafter"/>
</dbReference>
<comment type="function">
    <text evidence="5">Catalyzes the conversion of N-formimidoyl-L-glutamate to L-glutamate and formamide.</text>
</comment>
<gene>
    <name evidence="5" type="primary">hutG</name>
    <name evidence="10" type="ORF">SAMN05661044_00438</name>
</gene>
<sequence>MDNKYKGYTGYLPAEKEWWSGRVDGDQQEQLRWHQWIELLHIDNLTVIEQHNALVFIGFCCDEGVRRNKGRIGAAEAPRAIRQTCSNLPVFGYAKKIYDIGNILCINETLEEAQMQLADAVKNVLLSGNFPIVLGGGHEITYGHYQGIKSFLQPIKDKKVGIVNFDAHFDLRPVENNMSTSGTGFWQIAQECQREGIPFNYLALGIQKTSNTAQLFNIARSLGVTYQSVNDFSATTNNSLQNALTSFIALNDSIYLTIDMDVFAAPYAPGVSAPAYNGILPDNIFFDCLRLLIHSKKVVSIDIAELNPELDIDKRTAKLAATILFEIVEMIGN</sequence>
<feature type="binding site" evidence="5">
    <location>
        <position position="259"/>
    </location>
    <ligand>
        <name>Mn(2+)</name>
        <dbReference type="ChEBI" id="CHEBI:29035"/>
        <label>2</label>
    </ligand>
</feature>
<keyword evidence="1 5" id="KW-0479">Metal-binding</keyword>
<evidence type="ECO:0000256" key="2">
    <source>
        <dbReference type="ARBA" id="ARBA00022801"/>
    </source>
</evidence>
<dbReference type="GO" id="GO:0050415">
    <property type="term" value="F:formimidoylglutamase activity"/>
    <property type="evidence" value="ECO:0007669"/>
    <property type="project" value="UniProtKB-UniRule"/>
</dbReference>
<feature type="binding site" evidence="5 7">
    <location>
        <position position="166"/>
    </location>
    <ligand>
        <name>Mn(2+)</name>
        <dbReference type="ChEBI" id="CHEBI:29035"/>
        <label>1</label>
    </ligand>
</feature>
<dbReference type="InterPro" id="IPR006035">
    <property type="entry name" value="Ureohydrolase"/>
</dbReference>
<feature type="binding site" evidence="5 7">
    <location>
        <position position="259"/>
    </location>
    <ligand>
        <name>Mn(2+)</name>
        <dbReference type="ChEBI" id="CHEBI:29035"/>
        <label>1</label>
    </ligand>
</feature>
<dbReference type="PANTHER" id="PTHR11358">
    <property type="entry name" value="ARGINASE/AGMATINASE"/>
    <property type="match status" value="1"/>
</dbReference>
<dbReference type="AlphaFoldDB" id="A0A1H7HP87"/>
<feature type="binding site" evidence="5 7">
    <location>
        <position position="170"/>
    </location>
    <ligand>
        <name>Mn(2+)</name>
        <dbReference type="ChEBI" id="CHEBI:29035"/>
        <label>1</label>
    </ligand>
</feature>
<evidence type="ECO:0000313" key="11">
    <source>
        <dbReference type="Proteomes" id="UP000199421"/>
    </source>
</evidence>
<evidence type="ECO:0000256" key="4">
    <source>
        <dbReference type="ARBA" id="ARBA00023211"/>
    </source>
</evidence>
<dbReference type="Gene3D" id="3.40.800.10">
    <property type="entry name" value="Ureohydrolase domain"/>
    <property type="match status" value="1"/>
</dbReference>
<feature type="binding site" evidence="7">
    <location>
        <position position="168"/>
    </location>
    <ligand>
        <name>Mn(2+)</name>
        <dbReference type="ChEBI" id="CHEBI:29035"/>
        <label>1</label>
    </ligand>
</feature>
<evidence type="ECO:0000256" key="9">
    <source>
        <dbReference type="RuleBase" id="RU003684"/>
    </source>
</evidence>
<dbReference type="InterPro" id="IPR023696">
    <property type="entry name" value="Ureohydrolase_dom_sf"/>
</dbReference>
<evidence type="ECO:0000313" key="10">
    <source>
        <dbReference type="EMBL" id="SEK52014.1"/>
    </source>
</evidence>
<dbReference type="InterPro" id="IPR020855">
    <property type="entry name" value="Ureohydrolase_Mn_BS"/>
</dbReference>
<dbReference type="GO" id="GO:0030145">
    <property type="term" value="F:manganese ion binding"/>
    <property type="evidence" value="ECO:0007669"/>
    <property type="project" value="UniProtKB-UniRule"/>
</dbReference>
<dbReference type="PROSITE" id="PS01053">
    <property type="entry name" value="ARGINASE_1"/>
    <property type="match status" value="1"/>
</dbReference>
<feature type="binding site" evidence="5 7">
    <location>
        <position position="138"/>
    </location>
    <ligand>
        <name>Mn(2+)</name>
        <dbReference type="ChEBI" id="CHEBI:29035"/>
        <label>1</label>
    </ligand>
</feature>
<dbReference type="NCBIfam" id="TIGR01227">
    <property type="entry name" value="hutG"/>
    <property type="match status" value="1"/>
</dbReference>
<comment type="similarity">
    <text evidence="5 8 9">Belongs to the arginase family.</text>
</comment>
<keyword evidence="11" id="KW-1185">Reference proteome</keyword>
<dbReference type="STRING" id="407022.SAMN05661044_00438"/>
<dbReference type="HAMAP" id="MF_00737">
    <property type="entry name" value="Formimidoylglutam"/>
    <property type="match status" value="1"/>
</dbReference>
<dbReference type="GO" id="GO:0019556">
    <property type="term" value="P:L-histidine catabolic process to glutamate and formamide"/>
    <property type="evidence" value="ECO:0007669"/>
    <property type="project" value="UniProtKB-UniRule"/>
</dbReference>
<dbReference type="UniPathway" id="UPA00379">
    <property type="reaction ID" value="UER00552"/>
</dbReference>
<feature type="binding site" evidence="5">
    <location>
        <position position="166"/>
    </location>
    <ligand>
        <name>Mn(2+)</name>
        <dbReference type="ChEBI" id="CHEBI:29035"/>
        <label>2</label>
    </ligand>
</feature>
<name>A0A1H7HP87_OLID1</name>
<comment type="cofactor">
    <cofactor evidence="5 7">
        <name>Mn(2+)</name>
        <dbReference type="ChEBI" id="CHEBI:29035"/>
    </cofactor>
    <text evidence="5 7">Binds 2 manganese ions per subunit.</text>
</comment>
<dbReference type="RefSeq" id="WP_093317705.1">
    <property type="nucleotide sequence ID" value="NZ_FOAF01000001.1"/>
</dbReference>
<comment type="pathway">
    <text evidence="5">Amino-acid degradation; L-histidine degradation into L-glutamate; L-glutamate from N-formimidoyl-L-glutamate (hydrolase route): step 1/1.</text>
</comment>
<proteinExistence type="inferred from homology"/>
<organism evidence="10 11">
    <name type="scientific">Olivibacter domesticus</name>
    <name type="common">Pseudosphingobacterium domesticum</name>
    <dbReference type="NCBI Taxonomy" id="407022"/>
    <lineage>
        <taxon>Bacteria</taxon>
        <taxon>Pseudomonadati</taxon>
        <taxon>Bacteroidota</taxon>
        <taxon>Sphingobacteriia</taxon>
        <taxon>Sphingobacteriales</taxon>
        <taxon>Sphingobacteriaceae</taxon>
        <taxon>Olivibacter</taxon>
    </lineage>
</organism>
<evidence type="ECO:0000256" key="3">
    <source>
        <dbReference type="ARBA" id="ARBA00022808"/>
    </source>
</evidence>
<feature type="binding site" evidence="5">
    <location>
        <position position="168"/>
    </location>
    <ligand>
        <name>Mn(2+)</name>
        <dbReference type="ChEBI" id="CHEBI:29035"/>
        <label>2</label>
    </ligand>
</feature>
<evidence type="ECO:0000256" key="7">
    <source>
        <dbReference type="PIRSR" id="PIRSR036979-1"/>
    </source>
</evidence>
<dbReference type="CDD" id="cd09988">
    <property type="entry name" value="Formimidoylglutamase"/>
    <property type="match status" value="1"/>
</dbReference>
<feature type="binding site" evidence="5">
    <location>
        <position position="261"/>
    </location>
    <ligand>
        <name>Mn(2+)</name>
        <dbReference type="ChEBI" id="CHEBI:29035"/>
        <label>2</label>
    </ligand>
</feature>
<dbReference type="PANTHER" id="PTHR11358:SF35">
    <property type="entry name" value="FORMIMIDOYLGLUTAMASE"/>
    <property type="match status" value="1"/>
</dbReference>